<dbReference type="Proteomes" id="UP001054889">
    <property type="component" value="Unassembled WGS sequence"/>
</dbReference>
<reference evidence="2" key="1">
    <citation type="journal article" date="2018" name="DNA Res.">
        <title>Multiple hybrid de novo genome assembly of finger millet, an orphan allotetraploid crop.</title>
        <authorList>
            <person name="Hatakeyama M."/>
            <person name="Aluri S."/>
            <person name="Balachadran M.T."/>
            <person name="Sivarajan S.R."/>
            <person name="Patrignani A."/>
            <person name="Gruter S."/>
            <person name="Poveda L."/>
            <person name="Shimizu-Inatsugi R."/>
            <person name="Baeten J."/>
            <person name="Francoijs K.J."/>
            <person name="Nataraja K.N."/>
            <person name="Reddy Y.A.N."/>
            <person name="Phadnis S."/>
            <person name="Ravikumar R.L."/>
            <person name="Schlapbach R."/>
            <person name="Sreeman S.M."/>
            <person name="Shimizu K.K."/>
        </authorList>
    </citation>
    <scope>NUCLEOTIDE SEQUENCE</scope>
</reference>
<evidence type="ECO:0000313" key="2">
    <source>
        <dbReference type="EMBL" id="GJN38963.1"/>
    </source>
</evidence>
<feature type="compositionally biased region" description="Basic residues" evidence="1">
    <location>
        <begin position="121"/>
        <end position="145"/>
    </location>
</feature>
<gene>
    <name evidence="2" type="primary">gb28049</name>
    <name evidence="2" type="ORF">PR202_gb28049</name>
</gene>
<accession>A0AAV5FW21</accession>
<name>A0AAV5FW21_ELECO</name>
<proteinExistence type="predicted"/>
<organism evidence="2 3">
    <name type="scientific">Eleusine coracana subsp. coracana</name>
    <dbReference type="NCBI Taxonomy" id="191504"/>
    <lineage>
        <taxon>Eukaryota</taxon>
        <taxon>Viridiplantae</taxon>
        <taxon>Streptophyta</taxon>
        <taxon>Embryophyta</taxon>
        <taxon>Tracheophyta</taxon>
        <taxon>Spermatophyta</taxon>
        <taxon>Magnoliopsida</taxon>
        <taxon>Liliopsida</taxon>
        <taxon>Poales</taxon>
        <taxon>Poaceae</taxon>
        <taxon>PACMAD clade</taxon>
        <taxon>Chloridoideae</taxon>
        <taxon>Cynodonteae</taxon>
        <taxon>Eleusininae</taxon>
        <taxon>Eleusine</taxon>
    </lineage>
</organism>
<protein>
    <submittedName>
        <fullName evidence="2">Uncharacterized protein</fullName>
    </submittedName>
</protein>
<feature type="region of interest" description="Disordered" evidence="1">
    <location>
        <begin position="87"/>
        <end position="169"/>
    </location>
</feature>
<evidence type="ECO:0000313" key="3">
    <source>
        <dbReference type="Proteomes" id="UP001054889"/>
    </source>
</evidence>
<feature type="compositionally biased region" description="Basic and acidic residues" evidence="1">
    <location>
        <begin position="100"/>
        <end position="109"/>
    </location>
</feature>
<dbReference type="AlphaFoldDB" id="A0AAV5FW21"/>
<feature type="compositionally biased region" description="Basic and acidic residues" evidence="1">
    <location>
        <begin position="157"/>
        <end position="169"/>
    </location>
</feature>
<sequence length="198" mass="20898">MELPLAATPMYIQAKSWISLNSAPADVLCGPSVGSGRSRGMAMESSAAGRACELSLSSTTAAAQGTSSSRLLPQLVADAALAQPPMSVATCSNRRGKAGRSGDTEKGDGNRTTPRSNCWPRHGRSAVHHGAGGRRRKAALGHHRRCEPSEPPPQSLRRTEEERAAERGHHGQIIGRAHLGRIVVWPCGGALAEEEDKI</sequence>
<dbReference type="EMBL" id="BQKI01000097">
    <property type="protein sequence ID" value="GJN38963.1"/>
    <property type="molecule type" value="Genomic_DNA"/>
</dbReference>
<keyword evidence="3" id="KW-1185">Reference proteome</keyword>
<evidence type="ECO:0000256" key="1">
    <source>
        <dbReference type="SAM" id="MobiDB-lite"/>
    </source>
</evidence>
<reference evidence="2" key="2">
    <citation type="submission" date="2021-12" db="EMBL/GenBank/DDBJ databases">
        <title>Resequencing data analysis of finger millet.</title>
        <authorList>
            <person name="Hatakeyama M."/>
            <person name="Aluri S."/>
            <person name="Balachadran M.T."/>
            <person name="Sivarajan S.R."/>
            <person name="Poveda L."/>
            <person name="Shimizu-Inatsugi R."/>
            <person name="Schlapbach R."/>
            <person name="Sreeman S.M."/>
            <person name="Shimizu K.K."/>
        </authorList>
    </citation>
    <scope>NUCLEOTIDE SEQUENCE</scope>
</reference>
<comment type="caution">
    <text evidence="2">The sequence shown here is derived from an EMBL/GenBank/DDBJ whole genome shotgun (WGS) entry which is preliminary data.</text>
</comment>